<keyword evidence="1" id="KW-0378">Hydrolase</keyword>
<dbReference type="PANTHER" id="PTHR13451">
    <property type="entry name" value="CLASS II CROSSOVER JUNCTION ENDONUCLEASE MUS81"/>
    <property type="match status" value="1"/>
</dbReference>
<dbReference type="InterPro" id="IPR011335">
    <property type="entry name" value="Restrct_endonuc-II-like"/>
</dbReference>
<proteinExistence type="predicted"/>
<dbReference type="GO" id="GO:0000727">
    <property type="term" value="P:double-strand break repair via break-induced replication"/>
    <property type="evidence" value="ECO:0007669"/>
    <property type="project" value="TreeGrafter"/>
</dbReference>
<name>A0A6C0B0C4_9ZZZZ</name>
<evidence type="ECO:0000256" key="1">
    <source>
        <dbReference type="ARBA" id="ARBA00022801"/>
    </source>
</evidence>
<evidence type="ECO:0000313" key="3">
    <source>
        <dbReference type="EMBL" id="QHS85221.1"/>
    </source>
</evidence>
<dbReference type="GO" id="GO:0048476">
    <property type="term" value="C:Holliday junction resolvase complex"/>
    <property type="evidence" value="ECO:0007669"/>
    <property type="project" value="TreeGrafter"/>
</dbReference>
<dbReference type="GO" id="GO:0031573">
    <property type="term" value="P:mitotic intra-S DNA damage checkpoint signaling"/>
    <property type="evidence" value="ECO:0007669"/>
    <property type="project" value="TreeGrafter"/>
</dbReference>
<dbReference type="Pfam" id="PF02732">
    <property type="entry name" value="ERCC4"/>
    <property type="match status" value="1"/>
</dbReference>
<dbReference type="GO" id="GO:0048257">
    <property type="term" value="F:3'-flap endonuclease activity"/>
    <property type="evidence" value="ECO:0007669"/>
    <property type="project" value="TreeGrafter"/>
</dbReference>
<dbReference type="SMART" id="SM00891">
    <property type="entry name" value="ERCC4"/>
    <property type="match status" value="1"/>
</dbReference>
<reference evidence="3" key="1">
    <citation type="journal article" date="2020" name="Nature">
        <title>Giant virus diversity and host interactions through global metagenomics.</title>
        <authorList>
            <person name="Schulz F."/>
            <person name="Roux S."/>
            <person name="Paez-Espino D."/>
            <person name="Jungbluth S."/>
            <person name="Walsh D.A."/>
            <person name="Denef V.J."/>
            <person name="McMahon K.D."/>
            <person name="Konstantinidis K.T."/>
            <person name="Eloe-Fadrosh E.A."/>
            <person name="Kyrpides N.C."/>
            <person name="Woyke T."/>
        </authorList>
    </citation>
    <scope>NUCLEOTIDE SEQUENCE</scope>
    <source>
        <strain evidence="3">GVMAG-M-3300009182-78</strain>
    </source>
</reference>
<accession>A0A6C0B0C4</accession>
<dbReference type="AlphaFoldDB" id="A0A6C0B0C4"/>
<feature type="domain" description="ERCC4" evidence="2">
    <location>
        <begin position="1"/>
        <end position="94"/>
    </location>
</feature>
<evidence type="ECO:0000259" key="2">
    <source>
        <dbReference type="SMART" id="SM00891"/>
    </source>
</evidence>
<sequence>MIKIDCREHELIRLCKVLLETEPLYKDVTMTTEALSIGDVIINKDDIETLIIERKSIQDLSASIKDGRYEEQSYRLDGLNHANHNIMYLIEGDINSVQTKHTIDKNTFYSSIFSLNFHKGFSVTRTFHIQETAHIICHIAYKLNKSKDKKGYYSNNDNTQASVAQDSYSSVIKKVKKENITPANIGEIMLCQIPGISSTSACVVMKEFHSMQNLINKINEDVACLDKLSYINSKGQTRKINKTVINNLISYLRTNK</sequence>
<protein>
    <recommendedName>
        <fullName evidence="2">ERCC4 domain-containing protein</fullName>
    </recommendedName>
</protein>
<dbReference type="PANTHER" id="PTHR13451:SF0">
    <property type="entry name" value="CROSSOVER JUNCTION ENDONUCLEASE MUS81"/>
    <property type="match status" value="1"/>
</dbReference>
<organism evidence="3">
    <name type="scientific">viral metagenome</name>
    <dbReference type="NCBI Taxonomy" id="1070528"/>
    <lineage>
        <taxon>unclassified sequences</taxon>
        <taxon>metagenomes</taxon>
        <taxon>organismal metagenomes</taxon>
    </lineage>
</organism>
<dbReference type="GO" id="GO:0008821">
    <property type="term" value="F:crossover junction DNA endonuclease activity"/>
    <property type="evidence" value="ECO:0007669"/>
    <property type="project" value="InterPro"/>
</dbReference>
<dbReference type="SUPFAM" id="SSF52980">
    <property type="entry name" value="Restriction endonuclease-like"/>
    <property type="match status" value="1"/>
</dbReference>
<dbReference type="GO" id="GO:0003677">
    <property type="term" value="F:DNA binding"/>
    <property type="evidence" value="ECO:0007669"/>
    <property type="project" value="InterPro"/>
</dbReference>
<dbReference type="GO" id="GO:0000712">
    <property type="term" value="P:resolution of meiotic recombination intermediates"/>
    <property type="evidence" value="ECO:0007669"/>
    <property type="project" value="TreeGrafter"/>
</dbReference>
<dbReference type="InterPro" id="IPR033309">
    <property type="entry name" value="Mus81"/>
</dbReference>
<dbReference type="Gene3D" id="3.40.50.10130">
    <property type="match status" value="1"/>
</dbReference>
<dbReference type="EMBL" id="MN739042">
    <property type="protein sequence ID" value="QHS85221.1"/>
    <property type="molecule type" value="Genomic_DNA"/>
</dbReference>
<dbReference type="InterPro" id="IPR006166">
    <property type="entry name" value="ERCC4_domain"/>
</dbReference>
<dbReference type="GO" id="GO:0006308">
    <property type="term" value="P:DNA catabolic process"/>
    <property type="evidence" value="ECO:0007669"/>
    <property type="project" value="InterPro"/>
</dbReference>
<dbReference type="GO" id="GO:0005634">
    <property type="term" value="C:nucleus"/>
    <property type="evidence" value="ECO:0007669"/>
    <property type="project" value="TreeGrafter"/>
</dbReference>